<dbReference type="InterPro" id="IPR044862">
    <property type="entry name" value="Pro_4_hyd_alph_FE2OG_OXY"/>
</dbReference>
<reference evidence="4" key="1">
    <citation type="journal article" date="2023" name="Mol. Phylogenet. Evol.">
        <title>Genome-scale phylogeny and comparative genomics of the fungal order Sordariales.</title>
        <authorList>
            <person name="Hensen N."/>
            <person name="Bonometti L."/>
            <person name="Westerberg I."/>
            <person name="Brannstrom I.O."/>
            <person name="Guillou S."/>
            <person name="Cros-Aarteil S."/>
            <person name="Calhoun S."/>
            <person name="Haridas S."/>
            <person name="Kuo A."/>
            <person name="Mondo S."/>
            <person name="Pangilinan J."/>
            <person name="Riley R."/>
            <person name="LaButti K."/>
            <person name="Andreopoulos B."/>
            <person name="Lipzen A."/>
            <person name="Chen C."/>
            <person name="Yan M."/>
            <person name="Daum C."/>
            <person name="Ng V."/>
            <person name="Clum A."/>
            <person name="Steindorff A."/>
            <person name="Ohm R.A."/>
            <person name="Martin F."/>
            <person name="Silar P."/>
            <person name="Natvig D.O."/>
            <person name="Lalanne C."/>
            <person name="Gautier V."/>
            <person name="Ament-Velasquez S.L."/>
            <person name="Kruys A."/>
            <person name="Hutchinson M.I."/>
            <person name="Powell A.J."/>
            <person name="Barry K."/>
            <person name="Miller A.N."/>
            <person name="Grigoriev I.V."/>
            <person name="Debuchy R."/>
            <person name="Gladieux P."/>
            <person name="Hiltunen Thoren M."/>
            <person name="Johannesson H."/>
        </authorList>
    </citation>
    <scope>NUCLEOTIDE SEQUENCE</scope>
    <source>
        <strain evidence="4">PSN293</strain>
    </source>
</reference>
<evidence type="ECO:0000313" key="4">
    <source>
        <dbReference type="EMBL" id="KAK4215232.1"/>
    </source>
</evidence>
<feature type="compositionally biased region" description="Acidic residues" evidence="2">
    <location>
        <begin position="431"/>
        <end position="440"/>
    </location>
</feature>
<evidence type="ECO:0000256" key="1">
    <source>
        <dbReference type="RuleBase" id="RU003682"/>
    </source>
</evidence>
<gene>
    <name evidence="4" type="ORF">QBC37DRAFT_312708</name>
</gene>
<dbReference type="PANTHER" id="PTHR33099:SF7">
    <property type="entry name" value="MYND-TYPE DOMAIN-CONTAINING PROTEIN"/>
    <property type="match status" value="1"/>
</dbReference>
<evidence type="ECO:0000313" key="5">
    <source>
        <dbReference type="Proteomes" id="UP001301769"/>
    </source>
</evidence>
<comment type="similarity">
    <text evidence="1">Belongs to the iron/ascorbate-dependent oxidoreductase family.</text>
</comment>
<feature type="domain" description="Fe2OG dioxygenase" evidence="3">
    <location>
        <begin position="149"/>
        <end position="245"/>
    </location>
</feature>
<evidence type="ECO:0000259" key="3">
    <source>
        <dbReference type="PROSITE" id="PS51471"/>
    </source>
</evidence>
<dbReference type="EMBL" id="MU858082">
    <property type="protein sequence ID" value="KAK4215232.1"/>
    <property type="molecule type" value="Genomic_DNA"/>
</dbReference>
<accession>A0AAN6YFK1</accession>
<keyword evidence="1" id="KW-0479">Metal-binding</keyword>
<organism evidence="4 5">
    <name type="scientific">Rhypophila decipiens</name>
    <dbReference type="NCBI Taxonomy" id="261697"/>
    <lineage>
        <taxon>Eukaryota</taxon>
        <taxon>Fungi</taxon>
        <taxon>Dikarya</taxon>
        <taxon>Ascomycota</taxon>
        <taxon>Pezizomycotina</taxon>
        <taxon>Sordariomycetes</taxon>
        <taxon>Sordariomycetidae</taxon>
        <taxon>Sordariales</taxon>
        <taxon>Naviculisporaceae</taxon>
        <taxon>Rhypophila</taxon>
    </lineage>
</organism>
<dbReference type="Pfam" id="PF13640">
    <property type="entry name" value="2OG-FeII_Oxy_3"/>
    <property type="match status" value="1"/>
</dbReference>
<protein>
    <submittedName>
        <fullName evidence="4">2og-fe oxygenase family protein</fullName>
    </submittedName>
</protein>
<dbReference type="InterPro" id="IPR005123">
    <property type="entry name" value="Oxoglu/Fe-dep_dioxygenase_dom"/>
</dbReference>
<name>A0AAN6YFK1_9PEZI</name>
<feature type="region of interest" description="Disordered" evidence="2">
    <location>
        <begin position="430"/>
        <end position="457"/>
    </location>
</feature>
<dbReference type="AlphaFoldDB" id="A0AAN6YFK1"/>
<dbReference type="Proteomes" id="UP001301769">
    <property type="component" value="Unassembled WGS sequence"/>
</dbReference>
<dbReference type="GO" id="GO:0046872">
    <property type="term" value="F:metal ion binding"/>
    <property type="evidence" value="ECO:0007669"/>
    <property type="project" value="UniProtKB-KW"/>
</dbReference>
<sequence length="457" mass="49359">MASDSDHDSTTELLDEFRAIIARSQKDFLFTCSGSLSCDNDPKASEDANPVKDPVTIRWDPSDASTPASQCKITFPADSESLSALIGDMQQATFGLGGKDVLDESYRKALKLDTTAFSTNFCPYTAGIMDTVSRILVPSVSENQTCIVRAELYKLNIYEGPSGHFRSHVDTPRSSSQFGSLVVCLPAAHSGGGLVVSHKGKTINFDWGSATSPAVQWAAFYSDCEHEVLQVLSGQRVTLTYNLYACKTSPEPDKAVLNTPLAKHLEALLSNDKFMPEGGFLGFHAAHAYPHSSRSFQANTKSAPGGVPPLKGIDHVLWQTATALGFKCFLRPVIGYEAYEDGEDESSIVQGIGQRLAFDTLGGEVECLADALRDDYLSKSIHPEDVEWLNHCGRKNQEVALAYTAYGNQASTEYVYSYCAILIQVQGQGSETDEDSDTGMEVEPASPPVISSAPFGG</sequence>
<keyword evidence="1" id="KW-0560">Oxidoreductase</keyword>
<keyword evidence="5" id="KW-1185">Reference proteome</keyword>
<dbReference type="Gene3D" id="2.60.120.620">
    <property type="entry name" value="q2cbj1_9rhob like domain"/>
    <property type="match status" value="1"/>
</dbReference>
<keyword evidence="1" id="KW-0408">Iron</keyword>
<evidence type="ECO:0000256" key="2">
    <source>
        <dbReference type="SAM" id="MobiDB-lite"/>
    </source>
</evidence>
<comment type="caution">
    <text evidence="4">The sequence shown here is derived from an EMBL/GenBank/DDBJ whole genome shotgun (WGS) entry which is preliminary data.</text>
</comment>
<proteinExistence type="inferred from homology"/>
<dbReference type="GO" id="GO:0016491">
    <property type="term" value="F:oxidoreductase activity"/>
    <property type="evidence" value="ECO:0007669"/>
    <property type="project" value="UniProtKB-KW"/>
</dbReference>
<dbReference type="PROSITE" id="PS51471">
    <property type="entry name" value="FE2OG_OXY"/>
    <property type="match status" value="1"/>
</dbReference>
<reference evidence="4" key="2">
    <citation type="submission" date="2023-05" db="EMBL/GenBank/DDBJ databases">
        <authorList>
            <consortium name="Lawrence Berkeley National Laboratory"/>
            <person name="Steindorff A."/>
            <person name="Hensen N."/>
            <person name="Bonometti L."/>
            <person name="Westerberg I."/>
            <person name="Brannstrom I.O."/>
            <person name="Guillou S."/>
            <person name="Cros-Aarteil S."/>
            <person name="Calhoun S."/>
            <person name="Haridas S."/>
            <person name="Kuo A."/>
            <person name="Mondo S."/>
            <person name="Pangilinan J."/>
            <person name="Riley R."/>
            <person name="Labutti K."/>
            <person name="Andreopoulos B."/>
            <person name="Lipzen A."/>
            <person name="Chen C."/>
            <person name="Yanf M."/>
            <person name="Daum C."/>
            <person name="Ng V."/>
            <person name="Clum A."/>
            <person name="Ohm R."/>
            <person name="Martin F."/>
            <person name="Silar P."/>
            <person name="Natvig D."/>
            <person name="Lalanne C."/>
            <person name="Gautier V."/>
            <person name="Ament-Velasquez S.L."/>
            <person name="Kruys A."/>
            <person name="Hutchinson M.I."/>
            <person name="Powell A.J."/>
            <person name="Barry K."/>
            <person name="Miller A.N."/>
            <person name="Grigoriev I.V."/>
            <person name="Debuchy R."/>
            <person name="Gladieux P."/>
            <person name="Thoren M.H."/>
            <person name="Johannesson H."/>
        </authorList>
    </citation>
    <scope>NUCLEOTIDE SEQUENCE</scope>
    <source>
        <strain evidence="4">PSN293</strain>
    </source>
</reference>
<dbReference type="PANTHER" id="PTHR33099">
    <property type="entry name" value="FE2OG DIOXYGENASE DOMAIN-CONTAINING PROTEIN"/>
    <property type="match status" value="1"/>
</dbReference>